<proteinExistence type="predicted"/>
<sequence>MDKLRPGWTVVRHNLAVTKTEGLHNTTLRRDLSVNGVRLIDMVTPSEGDQLMSPQRFIFSGSGSSPAVMSPKFAWLVLQILPLTVTFDASSGQSSVPHNNFSALRFRADDVIWPRKWASSGGGTSPDLDPIKQSPQRFTFSGSGSSPAVMSPKFAWFVLQRLPATVRIGVTASGETDVFKIAKVADRLMAITMPAVAAVLAEALPSPALLEIRKGISHLAETIAALQASGSQRTPWRAAQHRQLCWYHCKFGDTARKCVPLCEKSGNAPSQH</sequence>
<evidence type="ECO:0000313" key="1">
    <source>
        <dbReference type="EMBL" id="KAH6935579.1"/>
    </source>
</evidence>
<keyword evidence="2" id="KW-1185">Reference proteome</keyword>
<accession>A0ACB7SNU2</accession>
<organism evidence="1 2">
    <name type="scientific">Hyalomma asiaticum</name>
    <name type="common">Tick</name>
    <dbReference type="NCBI Taxonomy" id="266040"/>
    <lineage>
        <taxon>Eukaryota</taxon>
        <taxon>Metazoa</taxon>
        <taxon>Ecdysozoa</taxon>
        <taxon>Arthropoda</taxon>
        <taxon>Chelicerata</taxon>
        <taxon>Arachnida</taxon>
        <taxon>Acari</taxon>
        <taxon>Parasitiformes</taxon>
        <taxon>Ixodida</taxon>
        <taxon>Ixodoidea</taxon>
        <taxon>Ixodidae</taxon>
        <taxon>Hyalomminae</taxon>
        <taxon>Hyalomma</taxon>
    </lineage>
</organism>
<reference evidence="1" key="1">
    <citation type="submission" date="2020-05" db="EMBL/GenBank/DDBJ databases">
        <title>Large-scale comparative analyses of tick genomes elucidate their genetic diversity and vector capacities.</title>
        <authorList>
            <person name="Jia N."/>
            <person name="Wang J."/>
            <person name="Shi W."/>
            <person name="Du L."/>
            <person name="Sun Y."/>
            <person name="Zhan W."/>
            <person name="Jiang J."/>
            <person name="Wang Q."/>
            <person name="Zhang B."/>
            <person name="Ji P."/>
            <person name="Sakyi L.B."/>
            <person name="Cui X."/>
            <person name="Yuan T."/>
            <person name="Jiang B."/>
            <person name="Yang W."/>
            <person name="Lam T.T.-Y."/>
            <person name="Chang Q."/>
            <person name="Ding S."/>
            <person name="Wang X."/>
            <person name="Zhu J."/>
            <person name="Ruan X."/>
            <person name="Zhao L."/>
            <person name="Wei J."/>
            <person name="Que T."/>
            <person name="Du C."/>
            <person name="Cheng J."/>
            <person name="Dai P."/>
            <person name="Han X."/>
            <person name="Huang E."/>
            <person name="Gao Y."/>
            <person name="Liu J."/>
            <person name="Shao H."/>
            <person name="Ye R."/>
            <person name="Li L."/>
            <person name="Wei W."/>
            <person name="Wang X."/>
            <person name="Wang C."/>
            <person name="Yang T."/>
            <person name="Huo Q."/>
            <person name="Li W."/>
            <person name="Guo W."/>
            <person name="Chen H."/>
            <person name="Zhou L."/>
            <person name="Ni X."/>
            <person name="Tian J."/>
            <person name="Zhou Y."/>
            <person name="Sheng Y."/>
            <person name="Liu T."/>
            <person name="Pan Y."/>
            <person name="Xia L."/>
            <person name="Li J."/>
            <person name="Zhao F."/>
            <person name="Cao W."/>
        </authorList>
    </citation>
    <scope>NUCLEOTIDE SEQUENCE</scope>
    <source>
        <strain evidence="1">Hyas-2018</strain>
    </source>
</reference>
<dbReference type="EMBL" id="CM023483">
    <property type="protein sequence ID" value="KAH6935579.1"/>
    <property type="molecule type" value="Genomic_DNA"/>
</dbReference>
<comment type="caution">
    <text evidence="1">The sequence shown here is derived from an EMBL/GenBank/DDBJ whole genome shotgun (WGS) entry which is preliminary data.</text>
</comment>
<gene>
    <name evidence="1" type="ORF">HPB50_006848</name>
</gene>
<name>A0ACB7SNU2_HYAAI</name>
<protein>
    <submittedName>
        <fullName evidence="1">Uncharacterized protein</fullName>
    </submittedName>
</protein>
<dbReference type="Proteomes" id="UP000821845">
    <property type="component" value="Chromosome 3"/>
</dbReference>
<evidence type="ECO:0000313" key="2">
    <source>
        <dbReference type="Proteomes" id="UP000821845"/>
    </source>
</evidence>